<dbReference type="AlphaFoldDB" id="A0A1Y1XK99"/>
<sequence>MKCKLNTIIKDTKLNKIYSVPYSLKDLENLEQFQLNNTALCGYITEFPKMNNCSYTNSNVCILKNSNSVRKIDIPECTNENIEKANILNGIGIIKNNIEINENDIENGKCTKPIKSLLGMIFGIIIGILILSLIIFYCIHRNKEEKDPEKFRINTLECMSEISGTSSNQSDFNIPPTSHTTLSNIDDASSSIRVNRITTSPSYITRMNTSPHISAKRNRVSITNRNSLNSRNSLNLMTKYINTYNSMMNNMMNNNILPSSIPLVHYNTINNGHNTINVQNVTQPVLPNR</sequence>
<reference evidence="2 3" key="2">
    <citation type="submission" date="2016-08" db="EMBL/GenBank/DDBJ databases">
        <title>Pervasive Adenine N6-methylation of Active Genes in Fungi.</title>
        <authorList>
            <consortium name="DOE Joint Genome Institute"/>
            <person name="Mondo S.J."/>
            <person name="Dannebaum R.O."/>
            <person name="Kuo R.C."/>
            <person name="Labutti K."/>
            <person name="Haridas S."/>
            <person name="Kuo A."/>
            <person name="Salamov A."/>
            <person name="Ahrendt S.R."/>
            <person name="Lipzen A."/>
            <person name="Sullivan W."/>
            <person name="Andreopoulos W.B."/>
            <person name="Clum A."/>
            <person name="Lindquist E."/>
            <person name="Daum C."/>
            <person name="Ramamoorthy G.K."/>
            <person name="Gryganskyi A."/>
            <person name="Culley D."/>
            <person name="Magnuson J.K."/>
            <person name="James T.Y."/>
            <person name="O'Malley M.A."/>
            <person name="Stajich J.E."/>
            <person name="Spatafora J.W."/>
            <person name="Visel A."/>
            <person name="Grigoriev I.V."/>
        </authorList>
    </citation>
    <scope>NUCLEOTIDE SEQUENCE [LARGE SCALE GENOMIC DNA]</scope>
    <source>
        <strain evidence="2 3">S4</strain>
    </source>
</reference>
<keyword evidence="1" id="KW-1133">Transmembrane helix</keyword>
<dbReference type="EMBL" id="MCFG01000024">
    <property type="protein sequence ID" value="ORX86181.1"/>
    <property type="molecule type" value="Genomic_DNA"/>
</dbReference>
<comment type="caution">
    <text evidence="2">The sequence shown here is derived from an EMBL/GenBank/DDBJ whole genome shotgun (WGS) entry which is preliminary data.</text>
</comment>
<name>A0A1Y1XK99_9FUNG</name>
<accession>A0A1Y1XK99</accession>
<feature type="transmembrane region" description="Helical" evidence="1">
    <location>
        <begin position="117"/>
        <end position="139"/>
    </location>
</feature>
<reference evidence="2 3" key="1">
    <citation type="submission" date="2016-08" db="EMBL/GenBank/DDBJ databases">
        <title>A Parts List for Fungal Cellulosomes Revealed by Comparative Genomics.</title>
        <authorList>
            <consortium name="DOE Joint Genome Institute"/>
            <person name="Haitjema C.H."/>
            <person name="Gilmore S.P."/>
            <person name="Henske J.K."/>
            <person name="Solomon K.V."/>
            <person name="De Groot R."/>
            <person name="Kuo A."/>
            <person name="Mondo S.J."/>
            <person name="Salamov A.A."/>
            <person name="Labutti K."/>
            <person name="Zhao Z."/>
            <person name="Chiniquy J."/>
            <person name="Barry K."/>
            <person name="Brewer H.M."/>
            <person name="Purvine S.O."/>
            <person name="Wright A.T."/>
            <person name="Boxma B."/>
            <person name="Van Alen T."/>
            <person name="Hackstein J.H."/>
            <person name="Baker S.E."/>
            <person name="Grigoriev I.V."/>
            <person name="O'Malley M.A."/>
        </authorList>
    </citation>
    <scope>NUCLEOTIDE SEQUENCE [LARGE SCALE GENOMIC DNA]</scope>
    <source>
        <strain evidence="2 3">S4</strain>
    </source>
</reference>
<evidence type="ECO:0000313" key="3">
    <source>
        <dbReference type="Proteomes" id="UP000193944"/>
    </source>
</evidence>
<keyword evidence="1" id="KW-0472">Membrane</keyword>
<keyword evidence="1" id="KW-0812">Transmembrane</keyword>
<proteinExistence type="predicted"/>
<evidence type="ECO:0000256" key="1">
    <source>
        <dbReference type="SAM" id="Phobius"/>
    </source>
</evidence>
<dbReference type="STRING" id="1754192.A0A1Y1XK99"/>
<organism evidence="2 3">
    <name type="scientific">Anaeromyces robustus</name>
    <dbReference type="NCBI Taxonomy" id="1754192"/>
    <lineage>
        <taxon>Eukaryota</taxon>
        <taxon>Fungi</taxon>
        <taxon>Fungi incertae sedis</taxon>
        <taxon>Chytridiomycota</taxon>
        <taxon>Chytridiomycota incertae sedis</taxon>
        <taxon>Neocallimastigomycetes</taxon>
        <taxon>Neocallimastigales</taxon>
        <taxon>Neocallimastigaceae</taxon>
        <taxon>Anaeromyces</taxon>
    </lineage>
</organism>
<keyword evidence="3" id="KW-1185">Reference proteome</keyword>
<dbReference type="Proteomes" id="UP000193944">
    <property type="component" value="Unassembled WGS sequence"/>
</dbReference>
<gene>
    <name evidence="2" type="ORF">BCR32DRAFT_275570</name>
</gene>
<protein>
    <submittedName>
        <fullName evidence="2">Uncharacterized protein</fullName>
    </submittedName>
</protein>
<evidence type="ECO:0000313" key="2">
    <source>
        <dbReference type="EMBL" id="ORX86181.1"/>
    </source>
</evidence>